<comment type="similarity">
    <text evidence="3">Belongs to the ArsC family.</text>
</comment>
<name>A0A241RML1_LACPE</name>
<reference evidence="10 11" key="2">
    <citation type="submission" date="2018-10" db="EMBL/GenBank/DDBJ databases">
        <title>Genome sequences of five Lactobacillus pentosus strains isolated from brines of traditionally fermented spanish-style green table olives and differences between them.</title>
        <authorList>
            <person name="Jimenez Diaz R."/>
        </authorList>
    </citation>
    <scope>NUCLEOTIDE SEQUENCE [LARGE SCALE GENOMIC DNA]</scope>
    <source>
        <strain evidence="7 10">IG10</strain>
        <strain evidence="8 11">IG8</strain>
    </source>
</reference>
<dbReference type="NCBIfam" id="NF002459">
    <property type="entry name" value="PRK01655.1"/>
    <property type="match status" value="1"/>
</dbReference>
<evidence type="ECO:0000256" key="3">
    <source>
        <dbReference type="PROSITE-ProRule" id="PRU01282"/>
    </source>
</evidence>
<comment type="caution">
    <text evidence="8">The sequence shown here is derived from an EMBL/GenBank/DDBJ whole genome shotgun (WGS) entry which is preliminary data.</text>
</comment>
<dbReference type="InterPro" id="IPR006660">
    <property type="entry name" value="Arsenate_reductase-like"/>
</dbReference>
<dbReference type="PANTHER" id="PTHR30041:SF7">
    <property type="entry name" value="GLOBAL TRANSCRIPTIONAL REGULATOR SPX"/>
    <property type="match status" value="1"/>
</dbReference>
<dbReference type="NCBIfam" id="TIGR01617">
    <property type="entry name" value="arsC_related"/>
    <property type="match status" value="1"/>
</dbReference>
<sequence>MTVNLYYSTSSKSSRSARAWLVENNIPFNERDIIANPLDRDELKQILRLTENGFEDIVSTRSKAFKALHIDLADLGFNQLLDLLVEKPQLLKRPIIYDGRRLQIGYNEEDIRAFLPRSVRKSELREIQQKLYDDDQQAVG</sequence>
<dbReference type="GeneID" id="49393163"/>
<dbReference type="Proteomes" id="UP000281061">
    <property type="component" value="Unassembled WGS sequence"/>
</dbReference>
<dbReference type="RefSeq" id="WP_003637911.1">
    <property type="nucleotide sequence ID" value="NZ_BJZC01000083.1"/>
</dbReference>
<reference evidence="4" key="3">
    <citation type="submission" date="2023-08" db="EMBL/GenBank/DDBJ databases">
        <authorList>
            <person name="Page C.A."/>
            <person name="Perez-Diaz I.M."/>
        </authorList>
    </citation>
    <scope>NUCLEOTIDE SEQUENCE</scope>
    <source>
        <strain evidence="5">1.8.9</strain>
        <strain evidence="4">7.8.46</strain>
    </source>
</reference>
<dbReference type="EMBL" id="JAVLAO010000001">
    <property type="protein sequence ID" value="MDT7039832.1"/>
    <property type="molecule type" value="Genomic_DNA"/>
</dbReference>
<protein>
    <submittedName>
        <fullName evidence="8">Spx/MgsR family RNA polymerase-binding regulatory protein</fullName>
    </submittedName>
    <submittedName>
        <fullName evidence="6">Transcriptional regulator</fullName>
    </submittedName>
</protein>
<dbReference type="EMBL" id="RDCL01000031">
    <property type="protein sequence ID" value="RMW56726.1"/>
    <property type="molecule type" value="Genomic_DNA"/>
</dbReference>
<dbReference type="PROSITE" id="PS51353">
    <property type="entry name" value="ARSC"/>
    <property type="match status" value="1"/>
</dbReference>
<dbReference type="Proteomes" id="UP001263852">
    <property type="component" value="Unassembled WGS sequence"/>
</dbReference>
<reference evidence="6 9" key="1">
    <citation type="submission" date="2018-03" db="EMBL/GenBank/DDBJ databases">
        <title>Draft Genome Sequences of six Lactobacillus pentosus Strains Isolated from Brines of Traditionally Fermented Spanish-Style Green Table Olives.</title>
        <authorList>
            <person name="Calero-Delgado B."/>
            <person name="Martin-Platero A.M."/>
            <person name="Perez-Pulido A.J."/>
            <person name="Benitez-Cabello A."/>
            <person name="Casimiro-Soriguer C.S."/>
            <person name="Martinez-Bueno M."/>
            <person name="Arroyo-Lopez F.N."/>
            <person name="Rodriguez-Gomez F."/>
            <person name="Bautista-Gallego J."/>
            <person name="Garrido-Fernandez A."/>
            <person name="Jimenez-Diaz R."/>
        </authorList>
    </citation>
    <scope>NUCLEOTIDE SEQUENCE [LARGE SCALE GENOMIC DNA]</scope>
    <source>
        <strain evidence="6 9">IG2</strain>
    </source>
</reference>
<organism evidence="8 11">
    <name type="scientific">Lactiplantibacillus pentosus</name>
    <name type="common">Lactobacillus pentosus</name>
    <dbReference type="NCBI Taxonomy" id="1589"/>
    <lineage>
        <taxon>Bacteria</taxon>
        <taxon>Bacillati</taxon>
        <taxon>Bacillota</taxon>
        <taxon>Bacilli</taxon>
        <taxon>Lactobacillales</taxon>
        <taxon>Lactobacillaceae</taxon>
        <taxon>Lactiplantibacillus</taxon>
    </lineage>
</organism>
<dbReference type="EMBL" id="JAVLAQ010000001">
    <property type="protein sequence ID" value="MDT6990664.1"/>
    <property type="molecule type" value="Genomic_DNA"/>
</dbReference>
<dbReference type="InterPro" id="IPR036249">
    <property type="entry name" value="Thioredoxin-like_sf"/>
</dbReference>
<evidence type="ECO:0000313" key="6">
    <source>
        <dbReference type="EMBL" id="PRO90684.1"/>
    </source>
</evidence>
<evidence type="ECO:0000313" key="5">
    <source>
        <dbReference type="EMBL" id="MDT7039832.1"/>
    </source>
</evidence>
<keyword evidence="1" id="KW-1015">Disulfide bond</keyword>
<evidence type="ECO:0000313" key="9">
    <source>
        <dbReference type="Proteomes" id="UP000238378"/>
    </source>
</evidence>
<keyword evidence="2" id="KW-0676">Redox-active center</keyword>
<dbReference type="Pfam" id="PF03960">
    <property type="entry name" value="ArsC"/>
    <property type="match status" value="1"/>
</dbReference>
<accession>A0A241RML1</accession>
<evidence type="ECO:0000256" key="1">
    <source>
        <dbReference type="ARBA" id="ARBA00023157"/>
    </source>
</evidence>
<evidence type="ECO:0000313" key="10">
    <source>
        <dbReference type="Proteomes" id="UP000276249"/>
    </source>
</evidence>
<dbReference type="EMBL" id="PVOB01000297">
    <property type="protein sequence ID" value="PRO90684.1"/>
    <property type="molecule type" value="Genomic_DNA"/>
</dbReference>
<dbReference type="Proteomes" id="UP000276249">
    <property type="component" value="Unassembled WGS sequence"/>
</dbReference>
<evidence type="ECO:0000313" key="7">
    <source>
        <dbReference type="EMBL" id="RMW47039.1"/>
    </source>
</evidence>
<dbReference type="EMBL" id="RDCJ01000093">
    <property type="protein sequence ID" value="RMW47039.1"/>
    <property type="molecule type" value="Genomic_DNA"/>
</dbReference>
<dbReference type="Proteomes" id="UP000238378">
    <property type="component" value="Unassembled WGS sequence"/>
</dbReference>
<dbReference type="OrthoDB" id="9794155at2"/>
<evidence type="ECO:0000313" key="8">
    <source>
        <dbReference type="EMBL" id="RMW56726.1"/>
    </source>
</evidence>
<dbReference type="CDD" id="cd03032">
    <property type="entry name" value="ArsC_Spx"/>
    <property type="match status" value="1"/>
</dbReference>
<evidence type="ECO:0000313" key="11">
    <source>
        <dbReference type="Proteomes" id="UP000281061"/>
    </source>
</evidence>
<dbReference type="Gene3D" id="3.40.30.10">
    <property type="entry name" value="Glutaredoxin"/>
    <property type="match status" value="1"/>
</dbReference>
<evidence type="ECO:0000256" key="2">
    <source>
        <dbReference type="ARBA" id="ARBA00023284"/>
    </source>
</evidence>
<dbReference type="AlphaFoldDB" id="A0A241RML1"/>
<evidence type="ECO:0000313" key="4">
    <source>
        <dbReference type="EMBL" id="MDT6990664.1"/>
    </source>
</evidence>
<keyword evidence="9" id="KW-1185">Reference proteome</keyword>
<dbReference type="Proteomes" id="UP001267003">
    <property type="component" value="Unassembled WGS sequence"/>
</dbReference>
<dbReference type="InterPro" id="IPR006504">
    <property type="entry name" value="Tscrpt_reg_Spx/MgsR"/>
</dbReference>
<dbReference type="SUPFAM" id="SSF52833">
    <property type="entry name" value="Thioredoxin-like"/>
    <property type="match status" value="1"/>
</dbReference>
<gene>
    <name evidence="6" type="ORF">C6Y08_16595</name>
    <name evidence="8" type="ORF">D6U17_02390</name>
    <name evidence="7" type="ORF">D6U18_09285</name>
    <name evidence="4" type="ORF">RI536_11275</name>
    <name evidence="5" type="ORF">RI555_12760</name>
</gene>
<dbReference type="PANTHER" id="PTHR30041">
    <property type="entry name" value="ARSENATE REDUCTASE"/>
    <property type="match status" value="1"/>
</dbReference>
<proteinExistence type="inferred from homology"/>